<organism evidence="2 3">
    <name type="scientific">Senna tora</name>
    <dbReference type="NCBI Taxonomy" id="362788"/>
    <lineage>
        <taxon>Eukaryota</taxon>
        <taxon>Viridiplantae</taxon>
        <taxon>Streptophyta</taxon>
        <taxon>Embryophyta</taxon>
        <taxon>Tracheophyta</taxon>
        <taxon>Spermatophyta</taxon>
        <taxon>Magnoliopsida</taxon>
        <taxon>eudicotyledons</taxon>
        <taxon>Gunneridae</taxon>
        <taxon>Pentapetalae</taxon>
        <taxon>rosids</taxon>
        <taxon>fabids</taxon>
        <taxon>Fabales</taxon>
        <taxon>Fabaceae</taxon>
        <taxon>Caesalpinioideae</taxon>
        <taxon>Cassia clade</taxon>
        <taxon>Senna</taxon>
    </lineage>
</organism>
<protein>
    <submittedName>
        <fullName evidence="2">Uncharacterized protein</fullName>
    </submittedName>
</protein>
<evidence type="ECO:0000256" key="1">
    <source>
        <dbReference type="SAM" id="MobiDB-lite"/>
    </source>
</evidence>
<dbReference type="Proteomes" id="UP000634136">
    <property type="component" value="Unassembled WGS sequence"/>
</dbReference>
<keyword evidence="3" id="KW-1185">Reference proteome</keyword>
<gene>
    <name evidence="2" type="ORF">G2W53_009449</name>
</gene>
<evidence type="ECO:0000313" key="3">
    <source>
        <dbReference type="Proteomes" id="UP000634136"/>
    </source>
</evidence>
<feature type="compositionally biased region" description="Basic residues" evidence="1">
    <location>
        <begin position="1"/>
        <end position="10"/>
    </location>
</feature>
<proteinExistence type="predicted"/>
<name>A0A834WXI0_9FABA</name>
<evidence type="ECO:0000313" key="2">
    <source>
        <dbReference type="EMBL" id="KAF7834590.1"/>
    </source>
</evidence>
<comment type="caution">
    <text evidence="2">The sequence shown here is derived from an EMBL/GenBank/DDBJ whole genome shotgun (WGS) entry which is preliminary data.</text>
</comment>
<feature type="compositionally biased region" description="Basic and acidic residues" evidence="1">
    <location>
        <begin position="11"/>
        <end position="21"/>
    </location>
</feature>
<reference evidence="2" key="1">
    <citation type="submission" date="2020-09" db="EMBL/GenBank/DDBJ databases">
        <title>Genome-Enabled Discovery of Anthraquinone Biosynthesis in Senna tora.</title>
        <authorList>
            <person name="Kang S.-H."/>
            <person name="Pandey R.P."/>
            <person name="Lee C.-M."/>
            <person name="Sim J.-S."/>
            <person name="Jeong J.-T."/>
            <person name="Choi B.-S."/>
            <person name="Jung M."/>
            <person name="Ginzburg D."/>
            <person name="Zhao K."/>
            <person name="Won S.Y."/>
            <person name="Oh T.-J."/>
            <person name="Yu Y."/>
            <person name="Kim N.-H."/>
            <person name="Lee O.R."/>
            <person name="Lee T.-H."/>
            <person name="Bashyal P."/>
            <person name="Kim T.-S."/>
            <person name="Lee W.-H."/>
            <person name="Kawkins C."/>
            <person name="Kim C.-K."/>
            <person name="Kim J.S."/>
            <person name="Ahn B.O."/>
            <person name="Rhee S.Y."/>
            <person name="Sohng J.K."/>
        </authorList>
    </citation>
    <scope>NUCLEOTIDE SEQUENCE</scope>
    <source>
        <tissue evidence="2">Leaf</tissue>
    </source>
</reference>
<dbReference type="AlphaFoldDB" id="A0A834WXI0"/>
<accession>A0A834WXI0</accession>
<feature type="region of interest" description="Disordered" evidence="1">
    <location>
        <begin position="1"/>
        <end position="21"/>
    </location>
</feature>
<sequence length="21" mass="2333">MVKTVKKHGKNGKEQGEEGTF</sequence>
<dbReference type="EMBL" id="JAAIUW010000004">
    <property type="protein sequence ID" value="KAF7834590.1"/>
    <property type="molecule type" value="Genomic_DNA"/>
</dbReference>